<organism evidence="2 3">
    <name type="scientific">Paragonimus heterotremus</name>
    <dbReference type="NCBI Taxonomy" id="100268"/>
    <lineage>
        <taxon>Eukaryota</taxon>
        <taxon>Metazoa</taxon>
        <taxon>Spiralia</taxon>
        <taxon>Lophotrochozoa</taxon>
        <taxon>Platyhelminthes</taxon>
        <taxon>Trematoda</taxon>
        <taxon>Digenea</taxon>
        <taxon>Plagiorchiida</taxon>
        <taxon>Troglotremata</taxon>
        <taxon>Troglotrematidae</taxon>
        <taxon>Paragonimus</taxon>
    </lineage>
</organism>
<evidence type="ECO:0000313" key="2">
    <source>
        <dbReference type="EMBL" id="KAF5402337.1"/>
    </source>
</evidence>
<proteinExistence type="predicted"/>
<sequence>MSDFTADGRSIPRRKAFPVDTEYSPPPPLQRMATASISASPQTKIAFLCNSPFASRWGVQWLNYISPCGSAARSPVKTNVVDTNALLLAIKDKMDLLHGKDSWR</sequence>
<gene>
    <name evidence="2" type="ORF">PHET_04232</name>
</gene>
<dbReference type="EMBL" id="LUCH01001875">
    <property type="protein sequence ID" value="KAF5402337.1"/>
    <property type="molecule type" value="Genomic_DNA"/>
</dbReference>
<evidence type="ECO:0000313" key="3">
    <source>
        <dbReference type="Proteomes" id="UP000748531"/>
    </source>
</evidence>
<dbReference type="AlphaFoldDB" id="A0A8J4X0S4"/>
<keyword evidence="3" id="KW-1185">Reference proteome</keyword>
<feature type="region of interest" description="Disordered" evidence="1">
    <location>
        <begin position="1"/>
        <end position="26"/>
    </location>
</feature>
<reference evidence="2" key="1">
    <citation type="submission" date="2019-05" db="EMBL/GenBank/DDBJ databases">
        <title>Annotation for the trematode Paragonimus heterotremus.</title>
        <authorList>
            <person name="Choi Y.-J."/>
        </authorList>
    </citation>
    <scope>NUCLEOTIDE SEQUENCE</scope>
    <source>
        <strain evidence="2">LC</strain>
    </source>
</reference>
<comment type="caution">
    <text evidence="2">The sequence shown here is derived from an EMBL/GenBank/DDBJ whole genome shotgun (WGS) entry which is preliminary data.</text>
</comment>
<dbReference type="Proteomes" id="UP000748531">
    <property type="component" value="Unassembled WGS sequence"/>
</dbReference>
<evidence type="ECO:0000256" key="1">
    <source>
        <dbReference type="SAM" id="MobiDB-lite"/>
    </source>
</evidence>
<name>A0A8J4X0S4_9TREM</name>
<accession>A0A8J4X0S4</accession>
<dbReference type="OrthoDB" id="10422200at2759"/>
<protein>
    <submittedName>
        <fullName evidence="2">Uncharacterized protein</fullName>
    </submittedName>
</protein>